<feature type="signal peptide" evidence="1">
    <location>
        <begin position="1"/>
        <end position="21"/>
    </location>
</feature>
<dbReference type="Gene3D" id="2.40.160.50">
    <property type="entry name" value="membrane protein fhac: a member of the omp85/tpsb transporter family"/>
    <property type="match status" value="1"/>
</dbReference>
<gene>
    <name evidence="3" type="ORF">DET50_1215</name>
</gene>
<evidence type="ECO:0000259" key="2">
    <source>
        <dbReference type="Pfam" id="PF03865"/>
    </source>
</evidence>
<sequence>MRALNIVALVLCALVPSIACAAQDRGMATTWVYQATSMLDSVTDYLSNRIEVSGNSSQNDDRSAGQLALSGNGIIWSRHELGLRFRDAASRKKGEGEQSLALRYAMPLIGNQLQLEIEESEFRGVLNELGQQRDISGNRNFYRLTATRSLGSVLGLDMDQVIRHTGSTRSVYEESEWVRDSSHQLSSVGLKCSSVQELYGGLRASTQLTAVGGMEYQSTEHAEGETEHRTQFHRVELAALLQKQVMEWRLDLGGRYQFAPEDLPGSERITVVGSALMSGFNGQSVTSTEGGWLRLDAASPSWAIPFASRFQSSLSLSVMRGWAPDETDNDQRLSAVSAGEISLNIHSERFRANMTVGRLLDSGRTDVVVPSAPDVALSVQMGI</sequence>
<reference evidence="3 4" key="1">
    <citation type="submission" date="2018-06" db="EMBL/GenBank/DDBJ databases">
        <title>Freshwater and sediment microbial communities from various areas in North America, analyzing microbe dynamics in response to fracking.</title>
        <authorList>
            <person name="Lamendella R."/>
        </authorList>
    </citation>
    <scope>NUCLEOTIDE SEQUENCE [LARGE SCALE GENOMIC DNA]</scope>
    <source>
        <strain evidence="3 4">114J</strain>
    </source>
</reference>
<accession>A0A366GFP2</accession>
<organism evidence="3 4">
    <name type="scientific">Marinobacter pelagius</name>
    <dbReference type="NCBI Taxonomy" id="379482"/>
    <lineage>
        <taxon>Bacteria</taxon>
        <taxon>Pseudomonadati</taxon>
        <taxon>Pseudomonadota</taxon>
        <taxon>Gammaproteobacteria</taxon>
        <taxon>Pseudomonadales</taxon>
        <taxon>Marinobacteraceae</taxon>
        <taxon>Marinobacter</taxon>
    </lineage>
</organism>
<evidence type="ECO:0000256" key="1">
    <source>
        <dbReference type="SAM" id="SignalP"/>
    </source>
</evidence>
<feature type="domain" description="Haemolysin activator HlyB C-terminal" evidence="2">
    <location>
        <begin position="59"/>
        <end position="324"/>
    </location>
</feature>
<keyword evidence="1" id="KW-0732">Signal</keyword>
<proteinExistence type="predicted"/>
<dbReference type="Pfam" id="PF03865">
    <property type="entry name" value="ShlB"/>
    <property type="match status" value="1"/>
</dbReference>
<dbReference type="EMBL" id="QNRO01000021">
    <property type="protein sequence ID" value="RBP25663.1"/>
    <property type="molecule type" value="Genomic_DNA"/>
</dbReference>
<dbReference type="STRING" id="379482.SAMN04487961_0960"/>
<comment type="caution">
    <text evidence="3">The sequence shown here is derived from an EMBL/GenBank/DDBJ whole genome shotgun (WGS) entry which is preliminary data.</text>
</comment>
<evidence type="ECO:0000313" key="3">
    <source>
        <dbReference type="EMBL" id="RBP25663.1"/>
    </source>
</evidence>
<dbReference type="InterPro" id="IPR005565">
    <property type="entry name" value="Hemolysn_activator_HlyB_C"/>
</dbReference>
<feature type="chain" id="PRO_5016802548" description="Haemolysin activator HlyB C-terminal domain-containing protein" evidence="1">
    <location>
        <begin position="22"/>
        <end position="383"/>
    </location>
</feature>
<name>A0A366GFP2_9GAMM</name>
<protein>
    <recommendedName>
        <fullName evidence="2">Haemolysin activator HlyB C-terminal domain-containing protein</fullName>
    </recommendedName>
</protein>
<evidence type="ECO:0000313" key="4">
    <source>
        <dbReference type="Proteomes" id="UP000252995"/>
    </source>
</evidence>
<dbReference type="AlphaFoldDB" id="A0A366GFP2"/>
<dbReference type="Proteomes" id="UP000252995">
    <property type="component" value="Unassembled WGS sequence"/>
</dbReference>